<keyword evidence="2" id="KW-1185">Reference proteome</keyword>
<accession>A0ABV8CST8</accession>
<evidence type="ECO:0000313" key="2">
    <source>
        <dbReference type="Proteomes" id="UP001595692"/>
    </source>
</evidence>
<reference evidence="2" key="1">
    <citation type="journal article" date="2019" name="Int. J. Syst. Evol. Microbiol.">
        <title>The Global Catalogue of Microorganisms (GCM) 10K type strain sequencing project: providing services to taxonomists for standard genome sequencing and annotation.</title>
        <authorList>
            <consortium name="The Broad Institute Genomics Platform"/>
            <consortium name="The Broad Institute Genome Sequencing Center for Infectious Disease"/>
            <person name="Wu L."/>
            <person name="Ma J."/>
        </authorList>
    </citation>
    <scope>NUCLEOTIDE SEQUENCE [LARGE SCALE GENOMIC DNA]</scope>
    <source>
        <strain evidence="2">CCUG 54939</strain>
    </source>
</reference>
<evidence type="ECO:0000313" key="1">
    <source>
        <dbReference type="EMBL" id="MFC3914929.1"/>
    </source>
</evidence>
<proteinExistence type="predicted"/>
<gene>
    <name evidence="1" type="ORF">ACFOSS_15905</name>
</gene>
<name>A0ABV8CST8_9GAMM</name>
<protein>
    <submittedName>
        <fullName evidence="1">Uncharacterized protein</fullName>
    </submittedName>
</protein>
<dbReference type="EMBL" id="JBHSAF010000015">
    <property type="protein sequence ID" value="MFC3914929.1"/>
    <property type="molecule type" value="Genomic_DNA"/>
</dbReference>
<comment type="caution">
    <text evidence="1">The sequence shown here is derived from an EMBL/GenBank/DDBJ whole genome shotgun (WGS) entry which is preliminary data.</text>
</comment>
<sequence>MLLIRSKSYLSFLGLLRGMGSFPAELTYAYIKGAVSRPAWKTSAQPQHVAFEARQGENAGLKIKRGKNTDVG</sequence>
<organism evidence="1 2">
    <name type="scientific">Pseudaeromonas sharmana</name>
    <dbReference type="NCBI Taxonomy" id="328412"/>
    <lineage>
        <taxon>Bacteria</taxon>
        <taxon>Pseudomonadati</taxon>
        <taxon>Pseudomonadota</taxon>
        <taxon>Gammaproteobacteria</taxon>
        <taxon>Aeromonadales</taxon>
        <taxon>Aeromonadaceae</taxon>
        <taxon>Pseudaeromonas</taxon>
    </lineage>
</organism>
<dbReference type="RefSeq" id="WP_377154453.1">
    <property type="nucleotide sequence ID" value="NZ_JBHSAF010000015.1"/>
</dbReference>
<dbReference type="Proteomes" id="UP001595692">
    <property type="component" value="Unassembled WGS sequence"/>
</dbReference>